<organism evidence="2 3">
    <name type="scientific">[Emmonsia] crescens</name>
    <dbReference type="NCBI Taxonomy" id="73230"/>
    <lineage>
        <taxon>Eukaryota</taxon>
        <taxon>Fungi</taxon>
        <taxon>Dikarya</taxon>
        <taxon>Ascomycota</taxon>
        <taxon>Pezizomycotina</taxon>
        <taxon>Eurotiomycetes</taxon>
        <taxon>Eurotiomycetidae</taxon>
        <taxon>Onygenales</taxon>
        <taxon>Ajellomycetaceae</taxon>
        <taxon>Emergomyces</taxon>
    </lineage>
</organism>
<name>A0A2B7ZK17_9EURO</name>
<gene>
    <name evidence="2" type="ORF">GX50_03497</name>
</gene>
<reference evidence="2 3" key="1">
    <citation type="submission" date="2017-10" db="EMBL/GenBank/DDBJ databases">
        <title>Comparative genomics in systemic dimorphic fungi from Ajellomycetaceae.</title>
        <authorList>
            <person name="Munoz J.F."/>
            <person name="Mcewen J.G."/>
            <person name="Clay O.K."/>
            <person name="Cuomo C.A."/>
        </authorList>
    </citation>
    <scope>NUCLEOTIDE SEQUENCE [LARGE SCALE GENOMIC DNA]</scope>
    <source>
        <strain evidence="2 3">UAMH4076</strain>
    </source>
</reference>
<dbReference type="Proteomes" id="UP000226031">
    <property type="component" value="Unassembled WGS sequence"/>
</dbReference>
<dbReference type="AlphaFoldDB" id="A0A2B7ZK17"/>
<keyword evidence="3" id="KW-1185">Reference proteome</keyword>
<proteinExistence type="predicted"/>
<comment type="caution">
    <text evidence="2">The sequence shown here is derived from an EMBL/GenBank/DDBJ whole genome shotgun (WGS) entry which is preliminary data.</text>
</comment>
<evidence type="ECO:0000313" key="3">
    <source>
        <dbReference type="Proteomes" id="UP000226031"/>
    </source>
</evidence>
<dbReference type="EMBL" id="PDND01000057">
    <property type="protein sequence ID" value="PGH33670.1"/>
    <property type="molecule type" value="Genomic_DNA"/>
</dbReference>
<evidence type="ECO:0000313" key="2">
    <source>
        <dbReference type="EMBL" id="PGH33670.1"/>
    </source>
</evidence>
<sequence>MDHYSAQPYKARRLRTSGDPESANSSALIGVDAISGKIVIHPFTSQLGGPFTDAMATVSDYPQGSSTLIPLSSSFSTSFGHFLSYGSNEPIEHQTSFVSSILSHHRLLIMKTSRRNP</sequence>
<feature type="region of interest" description="Disordered" evidence="1">
    <location>
        <begin position="1"/>
        <end position="25"/>
    </location>
</feature>
<protein>
    <submittedName>
        <fullName evidence="2">Uncharacterized protein</fullName>
    </submittedName>
</protein>
<evidence type="ECO:0000256" key="1">
    <source>
        <dbReference type="SAM" id="MobiDB-lite"/>
    </source>
</evidence>
<accession>A0A2B7ZK17</accession>